<evidence type="ECO:0000256" key="5">
    <source>
        <dbReference type="SAM" id="Coils"/>
    </source>
</evidence>
<feature type="compositionally biased region" description="Low complexity" evidence="6">
    <location>
        <begin position="574"/>
        <end position="584"/>
    </location>
</feature>
<evidence type="ECO:0000256" key="4">
    <source>
        <dbReference type="PROSITE-ProRule" id="PRU00452"/>
    </source>
</evidence>
<feature type="coiled-coil region" evidence="5">
    <location>
        <begin position="703"/>
        <end position="730"/>
    </location>
</feature>
<dbReference type="OrthoDB" id="28127at2759"/>
<accession>A0A1Y2BWU8</accession>
<dbReference type="Proteomes" id="UP000193920">
    <property type="component" value="Unassembled WGS sequence"/>
</dbReference>
<dbReference type="InterPro" id="IPR013083">
    <property type="entry name" value="Znf_RING/FYVE/PHD"/>
</dbReference>
<dbReference type="InterPro" id="IPR004181">
    <property type="entry name" value="Znf_MIZ"/>
</dbReference>
<dbReference type="PROSITE" id="PS51044">
    <property type="entry name" value="ZF_SP_RING"/>
    <property type="match status" value="1"/>
</dbReference>
<feature type="domain" description="SP-RING-type" evidence="7">
    <location>
        <begin position="226"/>
        <end position="311"/>
    </location>
</feature>
<reference evidence="8 9" key="1">
    <citation type="submission" date="2016-08" db="EMBL/GenBank/DDBJ databases">
        <title>A Parts List for Fungal Cellulosomes Revealed by Comparative Genomics.</title>
        <authorList>
            <consortium name="DOE Joint Genome Institute"/>
            <person name="Haitjema C.H."/>
            <person name="Gilmore S.P."/>
            <person name="Henske J.K."/>
            <person name="Solomon K.V."/>
            <person name="De Groot R."/>
            <person name="Kuo A."/>
            <person name="Mondo S.J."/>
            <person name="Salamov A.A."/>
            <person name="Labutti K."/>
            <person name="Zhao Z."/>
            <person name="Chiniquy J."/>
            <person name="Barry K."/>
            <person name="Brewer H.M."/>
            <person name="Purvine S.O."/>
            <person name="Wright A.T."/>
            <person name="Boxma B."/>
            <person name="Van Alen T."/>
            <person name="Hackstein J.H."/>
            <person name="Baker S.E."/>
            <person name="Grigoriev I.V."/>
            <person name="O'Malley M.A."/>
        </authorList>
    </citation>
    <scope>NUCLEOTIDE SEQUENCE [LARGE SCALE GENOMIC DNA]</scope>
    <source>
        <strain evidence="8 9">G1</strain>
    </source>
</reference>
<dbReference type="EMBL" id="MCOG01000133">
    <property type="protein sequence ID" value="ORY39223.1"/>
    <property type="molecule type" value="Genomic_DNA"/>
</dbReference>
<keyword evidence="1" id="KW-0479">Metal-binding</keyword>
<comment type="caution">
    <text evidence="8">The sequence shown here is derived from an EMBL/GenBank/DDBJ whole genome shotgun (WGS) entry which is preliminary data.</text>
</comment>
<gene>
    <name evidence="8" type="ORF">LY90DRAFT_510720</name>
</gene>
<proteinExistence type="predicted"/>
<feature type="region of interest" description="Disordered" evidence="6">
    <location>
        <begin position="516"/>
        <end position="584"/>
    </location>
</feature>
<keyword evidence="2 4" id="KW-0863">Zinc-finger</keyword>
<organism evidence="8 9">
    <name type="scientific">Neocallimastix californiae</name>
    <dbReference type="NCBI Taxonomy" id="1754190"/>
    <lineage>
        <taxon>Eukaryota</taxon>
        <taxon>Fungi</taxon>
        <taxon>Fungi incertae sedis</taxon>
        <taxon>Chytridiomycota</taxon>
        <taxon>Chytridiomycota incertae sedis</taxon>
        <taxon>Neocallimastigomycetes</taxon>
        <taxon>Neocallimastigales</taxon>
        <taxon>Neocallimastigaceae</taxon>
        <taxon>Neocallimastix</taxon>
    </lineage>
</organism>
<keyword evidence="9" id="KW-1185">Reference proteome</keyword>
<keyword evidence="5" id="KW-0175">Coiled coil</keyword>
<evidence type="ECO:0000256" key="1">
    <source>
        <dbReference type="ARBA" id="ARBA00022723"/>
    </source>
</evidence>
<dbReference type="PANTHER" id="PTHR10782:SF4">
    <property type="entry name" value="TONALLI, ISOFORM E"/>
    <property type="match status" value="1"/>
</dbReference>
<evidence type="ECO:0000313" key="8">
    <source>
        <dbReference type="EMBL" id="ORY39223.1"/>
    </source>
</evidence>
<dbReference type="GO" id="GO:0016925">
    <property type="term" value="P:protein sumoylation"/>
    <property type="evidence" value="ECO:0007669"/>
    <property type="project" value="TreeGrafter"/>
</dbReference>
<feature type="compositionally biased region" description="Low complexity" evidence="6">
    <location>
        <begin position="640"/>
        <end position="657"/>
    </location>
</feature>
<dbReference type="PANTHER" id="PTHR10782">
    <property type="entry name" value="ZINC FINGER MIZ DOMAIN-CONTAINING PROTEIN"/>
    <property type="match status" value="1"/>
</dbReference>
<dbReference type="GO" id="GO:0008270">
    <property type="term" value="F:zinc ion binding"/>
    <property type="evidence" value="ECO:0007669"/>
    <property type="project" value="UniProtKB-KW"/>
</dbReference>
<keyword evidence="3" id="KW-0862">Zinc</keyword>
<dbReference type="GO" id="GO:0061665">
    <property type="term" value="F:SUMO ligase activity"/>
    <property type="evidence" value="ECO:0007669"/>
    <property type="project" value="TreeGrafter"/>
</dbReference>
<feature type="region of interest" description="Disordered" evidence="6">
    <location>
        <begin position="640"/>
        <end position="662"/>
    </location>
</feature>
<evidence type="ECO:0000256" key="3">
    <source>
        <dbReference type="ARBA" id="ARBA00022833"/>
    </source>
</evidence>
<dbReference type="AlphaFoldDB" id="A0A1Y2BWU8"/>
<protein>
    <recommendedName>
        <fullName evidence="7">SP-RING-type domain-containing protein</fullName>
    </recommendedName>
</protein>
<dbReference type="STRING" id="1754190.A0A1Y2BWU8"/>
<dbReference type="Pfam" id="PF02891">
    <property type="entry name" value="zf-MIZ"/>
    <property type="match status" value="1"/>
</dbReference>
<evidence type="ECO:0000259" key="7">
    <source>
        <dbReference type="PROSITE" id="PS51044"/>
    </source>
</evidence>
<dbReference type="Gene3D" id="3.30.40.10">
    <property type="entry name" value="Zinc/RING finger domain, C3HC4 (zinc finger)"/>
    <property type="match status" value="1"/>
</dbReference>
<name>A0A1Y2BWU8_9FUNG</name>
<evidence type="ECO:0000256" key="2">
    <source>
        <dbReference type="ARBA" id="ARBA00022771"/>
    </source>
</evidence>
<feature type="compositionally biased region" description="Low complexity" evidence="6">
    <location>
        <begin position="516"/>
        <end position="531"/>
    </location>
</feature>
<sequence length="929" mass="105636">MEDLNEDLEKQQRIDEIINTLKDFIKLNENEKYQEARKVILNEYAHFCERKNIFFPTFERANKVFNIPPAYQFIAQLIEIQMINLSLKTSLKFSIQQEQMNLLRQNNSQYHILAFFSEWKKGDITINLPLETPSNESNITINKQPVELPNKKSSNLQKVLDITQYCNELKNEITISSFAQQNYGKTYLFVIIFCSSKTLDQFLGSLKELSIDEVKEKMFKKNKQNVDDDIVSTSNTLSLQCPVSLVRISNPTKFRPCLHLNCVDASSMFQMYSRFSIWHCPVCNKKFDYKELVIDGYIKNILNSIPSSVSSVTISPEGNFTYQQTPESDYESDSNSESEKKSSKNDIPVIDLTLDDDSDIEPPPVMNFPSDSMRSINFGPMTSQNFINSMSFTSSNTIRVPNIMNGFTIFSPPPQKRTSNSMVITIDDDDDVNENVQIISNNTNINSSNNRNLLNFNELNNKNETISNTDYNIGQYLINNEINSLNPLYISSSSNFNNFETDSNITRNFNNYNNNNNNNNNNTLNHTMMNNISNKRDHNGKIIDLNSEPYEVSDNGSDRYDNSEGGTSNDFELDSYYDSNNNNNNNNTENLIIDEIELLDNINNNSTILNSNNLASNFHEKSMSNSINISPVKLTTNLSQNNQEESIKNSNSNSTSKSKPELRIKKITLKFNNSSDNKKEGKENECQINSNVEPKVNNNLSHSQQQNLEINNSNKNLENLTKENNQTSVNNKDYSSVGNLQTKEHFNSLPYGNDLNSNDNNINSNSMSLSIPFTSTNISNSPLKIIPQSNDSYNNYTYENTNPYLNQYSIPNNVNTTNSTATNTPSLNPFNSVSTPNLNQYTNTSINNIITATNSNTNASNSITYTNNTNINTNNNINTNININNTSNFNQYTTPFNSNINSFSYTSPTNNSYKYPSQFSLNINNNNNI</sequence>
<dbReference type="GO" id="GO:0000785">
    <property type="term" value="C:chromatin"/>
    <property type="evidence" value="ECO:0007669"/>
    <property type="project" value="TreeGrafter"/>
</dbReference>
<feature type="region of interest" description="Disordered" evidence="6">
    <location>
        <begin position="316"/>
        <end position="348"/>
    </location>
</feature>
<evidence type="ECO:0000256" key="6">
    <source>
        <dbReference type="SAM" id="MobiDB-lite"/>
    </source>
</evidence>
<evidence type="ECO:0000313" key="9">
    <source>
        <dbReference type="Proteomes" id="UP000193920"/>
    </source>
</evidence>